<organism evidence="8 9">
    <name type="scientific">Manihot esculenta</name>
    <name type="common">Cassava</name>
    <name type="synonym">Jatropha manihot</name>
    <dbReference type="NCBI Taxonomy" id="3983"/>
    <lineage>
        <taxon>Eukaryota</taxon>
        <taxon>Viridiplantae</taxon>
        <taxon>Streptophyta</taxon>
        <taxon>Embryophyta</taxon>
        <taxon>Tracheophyta</taxon>
        <taxon>Spermatophyta</taxon>
        <taxon>Magnoliopsida</taxon>
        <taxon>eudicotyledons</taxon>
        <taxon>Gunneridae</taxon>
        <taxon>Pentapetalae</taxon>
        <taxon>rosids</taxon>
        <taxon>fabids</taxon>
        <taxon>Malpighiales</taxon>
        <taxon>Euphorbiaceae</taxon>
        <taxon>Crotonoideae</taxon>
        <taxon>Manihoteae</taxon>
        <taxon>Manihot</taxon>
    </lineage>
</organism>
<feature type="coiled-coil region" evidence="5">
    <location>
        <begin position="182"/>
        <end position="216"/>
    </location>
</feature>
<dbReference type="InterPro" id="IPR054502">
    <property type="entry name" value="bHLH-TF_ACT-like_plant"/>
</dbReference>
<proteinExistence type="predicted"/>
<evidence type="ECO:0000256" key="5">
    <source>
        <dbReference type="SAM" id="Coils"/>
    </source>
</evidence>
<dbReference type="InterPro" id="IPR011598">
    <property type="entry name" value="bHLH_dom"/>
</dbReference>
<gene>
    <name evidence="8" type="ORF">MANES_13G104400v8</name>
</gene>
<keyword evidence="9" id="KW-1185">Reference proteome</keyword>
<dbReference type="OrthoDB" id="752464at2759"/>
<dbReference type="PANTHER" id="PTHR31945">
    <property type="entry name" value="TRANSCRIPTION FACTOR SCREAM2-RELATED"/>
    <property type="match status" value="1"/>
</dbReference>
<dbReference type="OMA" id="INKVVKM"/>
<name>A0A2C9URU0_MANES</name>
<dbReference type="SUPFAM" id="SSF47459">
    <property type="entry name" value="HLH, helix-loop-helix DNA-binding domain"/>
    <property type="match status" value="1"/>
</dbReference>
<dbReference type="AlphaFoldDB" id="A0A2C9URU0"/>
<evidence type="ECO:0000256" key="2">
    <source>
        <dbReference type="ARBA" id="ARBA00023015"/>
    </source>
</evidence>
<reference evidence="9" key="1">
    <citation type="journal article" date="2016" name="Nat. Biotechnol.">
        <title>Sequencing wild and cultivated cassava and related species reveals extensive interspecific hybridization and genetic diversity.</title>
        <authorList>
            <person name="Bredeson J.V."/>
            <person name="Lyons J.B."/>
            <person name="Prochnik S.E."/>
            <person name="Wu G.A."/>
            <person name="Ha C.M."/>
            <person name="Edsinger-Gonzales E."/>
            <person name="Grimwood J."/>
            <person name="Schmutz J."/>
            <person name="Rabbi I.Y."/>
            <person name="Egesi C."/>
            <person name="Nauluvula P."/>
            <person name="Lebot V."/>
            <person name="Ndunguru J."/>
            <person name="Mkamilo G."/>
            <person name="Bart R.S."/>
            <person name="Setter T.L."/>
            <person name="Gleadow R.M."/>
            <person name="Kulakow P."/>
            <person name="Ferguson M.E."/>
            <person name="Rounsley S."/>
            <person name="Rokhsar D.S."/>
        </authorList>
    </citation>
    <scope>NUCLEOTIDE SEQUENCE [LARGE SCALE GENOMIC DNA]</scope>
    <source>
        <strain evidence="9">cv. AM560-2</strain>
    </source>
</reference>
<evidence type="ECO:0000256" key="1">
    <source>
        <dbReference type="ARBA" id="ARBA00004123"/>
    </source>
</evidence>
<evidence type="ECO:0000313" key="8">
    <source>
        <dbReference type="EMBL" id="OAY33528.1"/>
    </source>
</evidence>
<dbReference type="InterPro" id="IPR051358">
    <property type="entry name" value="TF_AMS/ICE1/BHLH6-like"/>
</dbReference>
<keyword evidence="3" id="KW-0804">Transcription</keyword>
<dbReference type="GO" id="GO:0046983">
    <property type="term" value="F:protein dimerization activity"/>
    <property type="evidence" value="ECO:0007669"/>
    <property type="project" value="InterPro"/>
</dbReference>
<dbReference type="Gramene" id="Manes.13G104400.1.v8.1">
    <property type="protein sequence ID" value="Manes.13G104400.1.v8.1.CDS"/>
    <property type="gene ID" value="Manes.13G104400.v8.1"/>
</dbReference>
<sequence length="319" mass="36029">MELSQNDFMEELLEVPRRDSSWANFPTSGANEFFSSGWNFDSFDDNPSFLGFSTTPAESTFDCHFTNQTYPFADGFTVYSEIDTSFPPQHQECPSMADEEDLGLLATHSSSKLEMEQAAANNAQVFTMGLGAEMKNKSRKLEGQPSKNLMAERRRRKRLNDRLSMLRSIVPKISKMDRTSILGDTIDYVKELLERINKLQEEEEDDEEEDEEGSNKMHFFKDLKPNEVLVRNSPQFNVERGDTNARINICCSAKPGLLLSTVNTLEALGLEIQQCVISCFNDFSLQASCSEAAEQRKQTGPEDIKQALFRNAGYGGRCL</sequence>
<dbReference type="InterPro" id="IPR036638">
    <property type="entry name" value="HLH_DNA-bd_sf"/>
</dbReference>
<dbReference type="SMART" id="SM00353">
    <property type="entry name" value="HLH"/>
    <property type="match status" value="1"/>
</dbReference>
<dbReference type="EMBL" id="CM004399">
    <property type="protein sequence ID" value="OAY33528.1"/>
    <property type="molecule type" value="Genomic_DNA"/>
</dbReference>
<protein>
    <recommendedName>
        <fullName evidence="7">BHLH domain-containing protein</fullName>
    </recommendedName>
</protein>
<dbReference type="GO" id="GO:0005634">
    <property type="term" value="C:nucleus"/>
    <property type="evidence" value="ECO:0000318"/>
    <property type="project" value="GO_Central"/>
</dbReference>
<dbReference type="PROSITE" id="PS50888">
    <property type="entry name" value="BHLH"/>
    <property type="match status" value="1"/>
</dbReference>
<evidence type="ECO:0000256" key="3">
    <source>
        <dbReference type="ARBA" id="ARBA00023163"/>
    </source>
</evidence>
<keyword evidence="4" id="KW-0539">Nucleus</keyword>
<evidence type="ECO:0000256" key="6">
    <source>
        <dbReference type="SAM" id="MobiDB-lite"/>
    </source>
</evidence>
<evidence type="ECO:0000256" key="4">
    <source>
        <dbReference type="ARBA" id="ARBA00023242"/>
    </source>
</evidence>
<dbReference type="Proteomes" id="UP000091857">
    <property type="component" value="Chromosome 13"/>
</dbReference>
<dbReference type="STRING" id="3983.A0A2C9URU0"/>
<dbReference type="SMR" id="A0A2C9URU0"/>
<comment type="subcellular location">
    <subcellularLocation>
        <location evidence="1">Nucleus</location>
    </subcellularLocation>
</comment>
<accession>A0A2C9URU0</accession>
<comment type="caution">
    <text evidence="8">The sequence shown here is derived from an EMBL/GenBank/DDBJ whole genome shotgun (WGS) entry which is preliminary data.</text>
</comment>
<dbReference type="GO" id="GO:0006355">
    <property type="term" value="P:regulation of DNA-templated transcription"/>
    <property type="evidence" value="ECO:0000318"/>
    <property type="project" value="GO_Central"/>
</dbReference>
<keyword evidence="2" id="KW-0805">Transcription regulation</keyword>
<dbReference type="GO" id="GO:0003700">
    <property type="term" value="F:DNA-binding transcription factor activity"/>
    <property type="evidence" value="ECO:0000318"/>
    <property type="project" value="GO_Central"/>
</dbReference>
<dbReference type="GO" id="GO:0043565">
    <property type="term" value="F:sequence-specific DNA binding"/>
    <property type="evidence" value="ECO:0000318"/>
    <property type="project" value="GO_Central"/>
</dbReference>
<dbReference type="PANTHER" id="PTHR31945:SF15">
    <property type="entry name" value="TRANSCRIPTION FACTOR BHLH61-RELATED"/>
    <property type="match status" value="1"/>
</dbReference>
<evidence type="ECO:0000313" key="9">
    <source>
        <dbReference type="Proteomes" id="UP000091857"/>
    </source>
</evidence>
<feature type="domain" description="BHLH" evidence="7">
    <location>
        <begin position="143"/>
        <end position="192"/>
    </location>
</feature>
<evidence type="ECO:0000259" key="7">
    <source>
        <dbReference type="PROSITE" id="PS50888"/>
    </source>
</evidence>
<keyword evidence="5" id="KW-0175">Coiled coil</keyword>
<dbReference type="Pfam" id="PF00010">
    <property type="entry name" value="HLH"/>
    <property type="match status" value="1"/>
</dbReference>
<dbReference type="Gene3D" id="4.10.280.10">
    <property type="entry name" value="Helix-loop-helix DNA-binding domain"/>
    <property type="match status" value="1"/>
</dbReference>
<feature type="region of interest" description="Disordered" evidence="6">
    <location>
        <begin position="137"/>
        <end position="157"/>
    </location>
</feature>
<dbReference type="Pfam" id="PF22754">
    <property type="entry name" value="bHLH-TF_ACT-like_plant"/>
    <property type="match status" value="1"/>
</dbReference>